<dbReference type="Proteomes" id="UP000094043">
    <property type="component" value="Chromosome 1"/>
</dbReference>
<evidence type="ECO:0000313" key="2">
    <source>
        <dbReference type="EMBL" id="WVN85008.1"/>
    </source>
</evidence>
<dbReference type="KEGG" id="cdep:91084363"/>
<protein>
    <submittedName>
        <fullName evidence="2">Uncharacterized protein</fullName>
    </submittedName>
</protein>
<keyword evidence="3" id="KW-1185">Reference proteome</keyword>
<evidence type="ECO:0000256" key="1">
    <source>
        <dbReference type="SAM" id="MobiDB-lite"/>
    </source>
</evidence>
<proteinExistence type="predicted"/>
<feature type="region of interest" description="Disordered" evidence="1">
    <location>
        <begin position="1"/>
        <end position="56"/>
    </location>
</feature>
<name>A0A1E3IZG8_9TREE</name>
<reference evidence="2" key="3">
    <citation type="submission" date="2024-01" db="EMBL/GenBank/DDBJ databases">
        <authorList>
            <person name="Coelho M.A."/>
            <person name="David-Palma M."/>
            <person name="Shea T."/>
            <person name="Sun S."/>
            <person name="Cuomo C.A."/>
            <person name="Heitman J."/>
        </authorList>
    </citation>
    <scope>NUCLEOTIDE SEQUENCE</scope>
    <source>
        <strain evidence="2">CBS 7841</strain>
    </source>
</reference>
<gene>
    <name evidence="2" type="ORF">L203_100147</name>
</gene>
<dbReference type="VEuPathDB" id="FungiDB:L203_00192"/>
<reference evidence="2" key="2">
    <citation type="journal article" date="2022" name="Elife">
        <title>Obligate sexual reproduction of a homothallic fungus closely related to the Cryptococcus pathogenic species complex.</title>
        <authorList>
            <person name="Passer A.R."/>
            <person name="Clancey S.A."/>
            <person name="Shea T."/>
            <person name="David-Palma M."/>
            <person name="Averette A.F."/>
            <person name="Boekhout T."/>
            <person name="Porcel B.M."/>
            <person name="Nowrousian M."/>
            <person name="Cuomo C.A."/>
            <person name="Sun S."/>
            <person name="Heitman J."/>
            <person name="Coelho M.A."/>
        </authorList>
    </citation>
    <scope>NUCLEOTIDE SEQUENCE</scope>
    <source>
        <strain evidence="2">CBS 7841</strain>
    </source>
</reference>
<feature type="compositionally biased region" description="Low complexity" evidence="1">
    <location>
        <begin position="1"/>
        <end position="17"/>
    </location>
</feature>
<evidence type="ECO:0000313" key="3">
    <source>
        <dbReference type="Proteomes" id="UP000094043"/>
    </source>
</evidence>
<dbReference type="AlphaFoldDB" id="A0A1E3IZG8"/>
<organism evidence="2 3">
    <name type="scientific">Cryptococcus depauperatus CBS 7841</name>
    <dbReference type="NCBI Taxonomy" id="1295531"/>
    <lineage>
        <taxon>Eukaryota</taxon>
        <taxon>Fungi</taxon>
        <taxon>Dikarya</taxon>
        <taxon>Basidiomycota</taxon>
        <taxon>Agaricomycotina</taxon>
        <taxon>Tremellomycetes</taxon>
        <taxon>Tremellales</taxon>
        <taxon>Cryptococcaceae</taxon>
        <taxon>Cryptococcus</taxon>
    </lineage>
</organism>
<dbReference type="OrthoDB" id="2563169at2759"/>
<reference evidence="2" key="1">
    <citation type="submission" date="2016-06" db="EMBL/GenBank/DDBJ databases">
        <authorList>
            <person name="Cuomo C."/>
            <person name="Litvintseva A."/>
            <person name="Heitman J."/>
            <person name="Chen Y."/>
            <person name="Sun S."/>
            <person name="Springer D."/>
            <person name="Dromer F."/>
            <person name="Young S."/>
            <person name="Zeng Q."/>
            <person name="Chapman S."/>
            <person name="Gujja S."/>
            <person name="Saif S."/>
            <person name="Birren B."/>
        </authorList>
    </citation>
    <scope>NUCLEOTIDE SEQUENCE</scope>
    <source>
        <strain evidence="2">CBS 7841</strain>
    </source>
</reference>
<dbReference type="EMBL" id="CP143784">
    <property type="protein sequence ID" value="WVN85008.1"/>
    <property type="molecule type" value="Genomic_DNA"/>
</dbReference>
<dbReference type="GeneID" id="91084363"/>
<sequence>MSKIYSNTRSSSTSTYTHDWQKSVQKEGGMGNAEVDYFSLNEADRRGSGPGYTPPPSKKGFLKRLFECTCFEFDDHSDPVARYRSRHEAIYGPSTPEPIPPYSHDDPHPIVYPTFPVLSARRQSTISVNTLTTQDSSDMPPVQSHLLFIPRLAGFIDKTQMSYAAPNRNFAEDTTEGLGAGTS</sequence>
<dbReference type="RefSeq" id="XP_066065709.1">
    <property type="nucleotide sequence ID" value="XM_066209612.1"/>
</dbReference>
<accession>A0A1E3IZG8</accession>